<dbReference type="AlphaFoldDB" id="A0A2S2CU02"/>
<feature type="compositionally biased region" description="Low complexity" evidence="1">
    <location>
        <begin position="225"/>
        <end position="254"/>
    </location>
</feature>
<evidence type="ECO:0000256" key="1">
    <source>
        <dbReference type="SAM" id="MobiDB-lite"/>
    </source>
</evidence>
<keyword evidence="2" id="KW-0732">Signal</keyword>
<evidence type="ECO:0000313" key="3">
    <source>
        <dbReference type="EMBL" id="AWK88003.1"/>
    </source>
</evidence>
<protein>
    <recommendedName>
        <fullName evidence="5">17 kDa surface antigen</fullName>
    </recommendedName>
</protein>
<feature type="chain" id="PRO_5015403531" description="17 kDa surface antigen" evidence="2">
    <location>
        <begin position="16"/>
        <end position="254"/>
    </location>
</feature>
<dbReference type="OrthoDB" id="8482104at2"/>
<feature type="compositionally biased region" description="Basic and acidic residues" evidence="1">
    <location>
        <begin position="168"/>
        <end position="192"/>
    </location>
</feature>
<reference evidence="4" key="1">
    <citation type="submission" date="2018-05" db="EMBL/GenBank/DDBJ databases">
        <title>Azospirillum thermophila sp. nov., a novel isolated from hot spring.</title>
        <authorList>
            <person name="Zhao Z."/>
        </authorList>
    </citation>
    <scope>NUCLEOTIDE SEQUENCE [LARGE SCALE GENOMIC DNA]</scope>
    <source>
        <strain evidence="4">CFH 70021</strain>
    </source>
</reference>
<organism evidence="3 4">
    <name type="scientific">Azospirillum thermophilum</name>
    <dbReference type="NCBI Taxonomy" id="2202148"/>
    <lineage>
        <taxon>Bacteria</taxon>
        <taxon>Pseudomonadati</taxon>
        <taxon>Pseudomonadota</taxon>
        <taxon>Alphaproteobacteria</taxon>
        <taxon>Rhodospirillales</taxon>
        <taxon>Azospirillaceae</taxon>
        <taxon>Azospirillum</taxon>
    </lineage>
</organism>
<keyword evidence="4" id="KW-1185">Reference proteome</keyword>
<dbReference type="KEGG" id="azz:DEW08_12920"/>
<feature type="signal peptide" evidence="2">
    <location>
        <begin position="1"/>
        <end position="15"/>
    </location>
</feature>
<gene>
    <name evidence="3" type="ORF">DEW08_12920</name>
</gene>
<accession>A0A2S2CU02</accession>
<proteinExistence type="predicted"/>
<evidence type="ECO:0000313" key="4">
    <source>
        <dbReference type="Proteomes" id="UP000245629"/>
    </source>
</evidence>
<sequence length="254" mass="25034">MVLLLLRTVSLCLRAAVIVGLAGCTSDYSPNTYSGSAVQQTNKVETGVVVGFREVSISAGGTVGAVSGGAAGGILGAQVGTGGMNSALGTVGGTALGSIVGTTLEHITGDTTGWEYIVRKPNGEMVSVTQREPKPLPIGQKVLVIGGAQARIIPDYSSPVDPAAADPAKTDPAKTEAAKPAAEKPKTAEEAKPAPAPEPARPQAQPDGQGNPAAPVQLAPSAVDPSSPFATSPVPAPAAPQVVPAAPAPAATDG</sequence>
<evidence type="ECO:0008006" key="5">
    <source>
        <dbReference type="Google" id="ProtNLM"/>
    </source>
</evidence>
<dbReference type="Proteomes" id="UP000245629">
    <property type="component" value="Chromosome 2"/>
</dbReference>
<name>A0A2S2CU02_9PROT</name>
<feature type="region of interest" description="Disordered" evidence="1">
    <location>
        <begin position="156"/>
        <end position="254"/>
    </location>
</feature>
<evidence type="ECO:0000256" key="2">
    <source>
        <dbReference type="SAM" id="SignalP"/>
    </source>
</evidence>
<dbReference type="EMBL" id="CP029353">
    <property type="protein sequence ID" value="AWK88003.1"/>
    <property type="molecule type" value="Genomic_DNA"/>
</dbReference>